<accession>A0A1U7HGP8</accession>
<name>A0A1U7HGP8_9CYAN</name>
<dbReference type="OrthoDB" id="9767597at2"/>
<keyword evidence="2" id="KW-1185">Reference proteome</keyword>
<evidence type="ECO:0000313" key="1">
    <source>
        <dbReference type="EMBL" id="OKH22772.1"/>
    </source>
</evidence>
<reference evidence="1 2" key="1">
    <citation type="submission" date="2016-11" db="EMBL/GenBank/DDBJ databases">
        <title>Draft Genome Sequences of Nine Cyanobacterial Strains from Diverse Habitats.</title>
        <authorList>
            <person name="Zhu T."/>
            <person name="Hou S."/>
            <person name="Lu X."/>
            <person name="Hess W.R."/>
        </authorList>
    </citation>
    <scope>NUCLEOTIDE SEQUENCE [LARGE SCALE GENOMIC DNA]</scope>
    <source>
        <strain evidence="1 2">NIES-593</strain>
    </source>
</reference>
<evidence type="ECO:0008006" key="3">
    <source>
        <dbReference type="Google" id="ProtNLM"/>
    </source>
</evidence>
<dbReference type="RefSeq" id="WP_073599739.1">
    <property type="nucleotide sequence ID" value="NZ_MRCB01000012.1"/>
</dbReference>
<dbReference type="AlphaFoldDB" id="A0A1U7HGP8"/>
<organism evidence="1 2">
    <name type="scientific">Hydrococcus rivularis NIES-593</name>
    <dbReference type="NCBI Taxonomy" id="1921803"/>
    <lineage>
        <taxon>Bacteria</taxon>
        <taxon>Bacillati</taxon>
        <taxon>Cyanobacteriota</taxon>
        <taxon>Cyanophyceae</taxon>
        <taxon>Pleurocapsales</taxon>
        <taxon>Hydrococcaceae</taxon>
        <taxon>Hydrococcus</taxon>
    </lineage>
</organism>
<comment type="caution">
    <text evidence="1">The sequence shown here is derived from an EMBL/GenBank/DDBJ whole genome shotgun (WGS) entry which is preliminary data.</text>
</comment>
<dbReference type="STRING" id="1921803.NIES593_11655"/>
<dbReference type="EMBL" id="MRCB01000012">
    <property type="protein sequence ID" value="OKH22772.1"/>
    <property type="molecule type" value="Genomic_DNA"/>
</dbReference>
<dbReference type="Proteomes" id="UP000186868">
    <property type="component" value="Unassembled WGS sequence"/>
</dbReference>
<sequence length="227" mass="24067">MSKRKRNARARTSILIALTMSIMAFAPIISFASASAQLFPTRNSSNSVSRRGRVVIPEGTQIPVRYEKAEKILVTKDETAPLTLQVAANLRNRAGAILIPAGSEIIGELRPRKGGSQFVAEKIVIDREGERTIERSIDATSKVVKRTEVVEKGASADDILEGAAIGGAAATILAEILGDIDIEEVLGGAGLGALAGWILGSGKVELISIDPNSDLTLTLNSDLVLRR</sequence>
<protein>
    <recommendedName>
        <fullName evidence="3">Conjugal transfer protein TrbI</fullName>
    </recommendedName>
</protein>
<evidence type="ECO:0000313" key="2">
    <source>
        <dbReference type="Proteomes" id="UP000186868"/>
    </source>
</evidence>
<gene>
    <name evidence="1" type="ORF">NIES593_11655</name>
</gene>
<proteinExistence type="predicted"/>